<dbReference type="STRING" id="29172.A0A0D8XAM8"/>
<dbReference type="SUPFAM" id="SSF49265">
    <property type="entry name" value="Fibronectin type III"/>
    <property type="match status" value="1"/>
</dbReference>
<dbReference type="InterPro" id="IPR036116">
    <property type="entry name" value="FN3_sf"/>
</dbReference>
<feature type="non-terminal residue" evidence="2">
    <location>
        <position position="94"/>
    </location>
</feature>
<protein>
    <recommendedName>
        <fullName evidence="1">Fibronectin type-III domain-containing protein</fullName>
    </recommendedName>
</protein>
<dbReference type="InterPro" id="IPR013783">
    <property type="entry name" value="Ig-like_fold"/>
</dbReference>
<dbReference type="CDD" id="cd00063">
    <property type="entry name" value="FN3"/>
    <property type="match status" value="1"/>
</dbReference>
<organism evidence="2 3">
    <name type="scientific">Dictyocaulus viviparus</name>
    <name type="common">Bovine lungworm</name>
    <dbReference type="NCBI Taxonomy" id="29172"/>
    <lineage>
        <taxon>Eukaryota</taxon>
        <taxon>Metazoa</taxon>
        <taxon>Ecdysozoa</taxon>
        <taxon>Nematoda</taxon>
        <taxon>Chromadorea</taxon>
        <taxon>Rhabditida</taxon>
        <taxon>Rhabditina</taxon>
        <taxon>Rhabditomorpha</taxon>
        <taxon>Strongyloidea</taxon>
        <taxon>Metastrongylidae</taxon>
        <taxon>Dictyocaulus</taxon>
    </lineage>
</organism>
<accession>A0A0D8XAM8</accession>
<evidence type="ECO:0000313" key="3">
    <source>
        <dbReference type="Proteomes" id="UP000053766"/>
    </source>
</evidence>
<name>A0A0D8XAM8_DICVI</name>
<reference evidence="2 3" key="1">
    <citation type="submission" date="2013-11" db="EMBL/GenBank/DDBJ databases">
        <title>Draft genome of the bovine lungworm Dictyocaulus viviparus.</title>
        <authorList>
            <person name="Mitreva M."/>
        </authorList>
    </citation>
    <scope>NUCLEOTIDE SEQUENCE [LARGE SCALE GENOMIC DNA]</scope>
    <source>
        <strain evidence="2 3">HannoverDv2000</strain>
    </source>
</reference>
<dbReference type="InterPro" id="IPR003961">
    <property type="entry name" value="FN3_dom"/>
</dbReference>
<proteinExistence type="predicted"/>
<dbReference type="EMBL" id="KN716785">
    <property type="protein sequence ID" value="KJH41638.1"/>
    <property type="molecule type" value="Genomic_DNA"/>
</dbReference>
<feature type="domain" description="Fibronectin type-III" evidence="1">
    <location>
        <begin position="36"/>
        <end position="94"/>
    </location>
</feature>
<dbReference type="AlphaFoldDB" id="A0A0D8XAM8"/>
<dbReference type="PROSITE" id="PS50853">
    <property type="entry name" value="FN3"/>
    <property type="match status" value="1"/>
</dbReference>
<dbReference type="OrthoDB" id="10253954at2759"/>
<evidence type="ECO:0000259" key="1">
    <source>
        <dbReference type="PROSITE" id="PS50853"/>
    </source>
</evidence>
<dbReference type="PROSITE" id="PS51257">
    <property type="entry name" value="PROKAR_LIPOPROTEIN"/>
    <property type="match status" value="1"/>
</dbReference>
<reference evidence="3" key="2">
    <citation type="journal article" date="2016" name="Sci. Rep.">
        <title>Dictyocaulus viviparus genome, variome and transcriptome elucidate lungworm biology and support future intervention.</title>
        <authorList>
            <person name="McNulty S.N."/>
            <person name="Strube C."/>
            <person name="Rosa B.A."/>
            <person name="Martin J.C."/>
            <person name="Tyagi R."/>
            <person name="Choi Y.J."/>
            <person name="Wang Q."/>
            <person name="Hallsworth Pepin K."/>
            <person name="Zhang X."/>
            <person name="Ozersky P."/>
            <person name="Wilson R.K."/>
            <person name="Sternberg P.W."/>
            <person name="Gasser R.B."/>
            <person name="Mitreva M."/>
        </authorList>
    </citation>
    <scope>NUCLEOTIDE SEQUENCE [LARGE SCALE GENOMIC DNA]</scope>
    <source>
        <strain evidence="3">HannoverDv2000</strain>
    </source>
</reference>
<evidence type="ECO:0000313" key="2">
    <source>
        <dbReference type="EMBL" id="KJH41638.1"/>
    </source>
</evidence>
<dbReference type="Proteomes" id="UP000053766">
    <property type="component" value="Unassembled WGS sequence"/>
</dbReference>
<dbReference type="Gene3D" id="2.60.40.10">
    <property type="entry name" value="Immunoglobulins"/>
    <property type="match status" value="1"/>
</dbReference>
<keyword evidence="3" id="KW-1185">Reference proteome</keyword>
<sequence length="94" mass="10755">MLIRVLPFSLSNATPMSIGNFAFSCRMVFYIGPENPPTEVSVDINEANIAVVRWKKPNSTREILNYVIYFTRDLGISNEDFHDWQMVEVPATQT</sequence>
<gene>
    <name evidence="2" type="ORF">DICVIV_12381</name>
</gene>